<name>A0A2K6BLA8_MACNE</name>
<feature type="compositionally biased region" description="Low complexity" evidence="1">
    <location>
        <begin position="151"/>
        <end position="160"/>
    </location>
</feature>
<dbReference type="STRING" id="9545.ENSMNEP00000012244"/>
<feature type="compositionally biased region" description="Pro residues" evidence="1">
    <location>
        <begin position="87"/>
        <end position="111"/>
    </location>
</feature>
<dbReference type="Ensembl" id="ENSMNET00000036439.1">
    <property type="protein sequence ID" value="ENSMNEP00000012244.1"/>
    <property type="gene ID" value="ENSMNEG00000030432.1"/>
</dbReference>
<organism evidence="2 3">
    <name type="scientific">Macaca nemestrina</name>
    <name type="common">Pig-tailed macaque</name>
    <dbReference type="NCBI Taxonomy" id="9545"/>
    <lineage>
        <taxon>Eukaryota</taxon>
        <taxon>Metazoa</taxon>
        <taxon>Chordata</taxon>
        <taxon>Craniata</taxon>
        <taxon>Vertebrata</taxon>
        <taxon>Euteleostomi</taxon>
        <taxon>Mammalia</taxon>
        <taxon>Eutheria</taxon>
        <taxon>Euarchontoglires</taxon>
        <taxon>Primates</taxon>
        <taxon>Haplorrhini</taxon>
        <taxon>Catarrhini</taxon>
        <taxon>Cercopithecidae</taxon>
        <taxon>Cercopithecinae</taxon>
        <taxon>Macaca</taxon>
    </lineage>
</organism>
<accession>A0A2K6BLA8</accession>
<feature type="region of interest" description="Disordered" evidence="1">
    <location>
        <begin position="81"/>
        <end position="160"/>
    </location>
</feature>
<dbReference type="Bgee" id="ENSMNEG00000030432">
    <property type="expression patterns" value="Expressed in adult mammalian kidney and 6 other cell types or tissues"/>
</dbReference>
<evidence type="ECO:0000256" key="1">
    <source>
        <dbReference type="SAM" id="MobiDB-lite"/>
    </source>
</evidence>
<evidence type="ECO:0000313" key="2">
    <source>
        <dbReference type="Ensembl" id="ENSMNEP00000012244.1"/>
    </source>
</evidence>
<keyword evidence="3" id="KW-1185">Reference proteome</keyword>
<dbReference type="Proteomes" id="UP000233120">
    <property type="component" value="Unassembled WGS sequence"/>
</dbReference>
<reference evidence="2" key="2">
    <citation type="submission" date="2025-09" db="UniProtKB">
        <authorList>
            <consortium name="Ensembl"/>
        </authorList>
    </citation>
    <scope>IDENTIFICATION</scope>
</reference>
<feature type="region of interest" description="Disordered" evidence="1">
    <location>
        <begin position="178"/>
        <end position="216"/>
    </location>
</feature>
<dbReference type="GeneTree" id="ENSGT00940000162677"/>
<feature type="region of interest" description="Disordered" evidence="1">
    <location>
        <begin position="35"/>
        <end position="65"/>
    </location>
</feature>
<protein>
    <submittedName>
        <fullName evidence="2">Uncharacterized protein</fullName>
    </submittedName>
</protein>
<reference evidence="2" key="1">
    <citation type="submission" date="2025-08" db="UniProtKB">
        <authorList>
            <consortium name="Ensembl"/>
        </authorList>
    </citation>
    <scope>IDENTIFICATION</scope>
</reference>
<dbReference type="AlphaFoldDB" id="A0A2K6BLA8"/>
<feature type="compositionally biased region" description="Polar residues" evidence="1">
    <location>
        <begin position="123"/>
        <end position="133"/>
    </location>
</feature>
<evidence type="ECO:0000313" key="3">
    <source>
        <dbReference type="Proteomes" id="UP000233120"/>
    </source>
</evidence>
<sequence length="216" mass="22661">MSDASLCSHPRWSVLSPWRHFPYLSHQLHIDGLEEAPEQRPNVRSRPRVHPRAPAPVLRSSPAPAPCWRLRSAVRSWPAPEVLAHRPAPPGSAPGPIGPGPPRPAPVPGRPKAPAQDAAPQESAEQGANQGQRGQEPLADQLHSGISGRPAAGTAAASANGAAIKKLSGPLISDFFAKRKRSAPEKSSGDVPAPCPAPSAAPGVGSVEQTPRKRLR</sequence>
<proteinExistence type="predicted"/>